<dbReference type="AlphaFoldDB" id="A0A176ZY38"/>
<reference evidence="2" key="1">
    <citation type="submission" date="2016-03" db="EMBL/GenBank/DDBJ databases">
        <title>Updated assembly of Pseudogymnoascus destructans, the fungus causing white-nose syndrome of bats.</title>
        <authorList>
            <person name="Palmer J.M."/>
            <person name="Drees K.P."/>
            <person name="Foster J.T."/>
            <person name="Lindner D.L."/>
        </authorList>
    </citation>
    <scope>NUCLEOTIDE SEQUENCE [LARGE SCALE GENOMIC DNA]</scope>
    <source>
        <strain evidence="2">20631-21</strain>
    </source>
</reference>
<gene>
    <name evidence="2" type="ORF">VC83_08589</name>
</gene>
<dbReference type="VEuPathDB" id="FungiDB:GMDG_07507"/>
<evidence type="ECO:0000256" key="1">
    <source>
        <dbReference type="SAM" id="MobiDB-lite"/>
    </source>
</evidence>
<sequence length="537" mass="60168">MDTMESLAPSSLSSHYRPPHGKLARQSTPVEALQSSLTFVDSDKDPALNQLQLQRDDRHQRDMDLDKDLALSQLQLQSRDQRQRQRDIDISHAHPEASYAHIDPQPRWSGPRGFGARHIHDDVPFSLWSEENQNYRHASSHELAYILDRYHAAKVEWYEHILVLQTLNPPNPVPLTVACTPVIFVPIGQEGLDIAGRAPYFNYRLADPCPNLRLPRSQRPEKSQMHEVVSALLQLAEVRRVNFCPASIIVELVYGDGRLYERGSLPYYVAGLPTTYHHDPTPFFQSMGSHTRERLLDPTLYLPGHIIGPLPQDISNYLRDPNWGAINPGVRLSTGPVTSSGAEAEVNQSTTCGVLLRQGSSMFVTIANHGFLANDSGEVFHPVADGDMIGNIVKRYPELDIAMVQLTPANSNRFTNGTYFQAEPPRRLAARRELFRGAWFEVDGMSTGLLSFQYWSDSMECPRRPPGHPPIPVSRWKIDITCRIFGATSPEMMDGLCGAPFVEERTGNVAGFFHLANGDWAECATLDDLVAEGYDVV</sequence>
<proteinExistence type="predicted"/>
<dbReference type="Proteomes" id="UP000077154">
    <property type="component" value="Unassembled WGS sequence"/>
</dbReference>
<dbReference type="RefSeq" id="XP_024320222.1">
    <property type="nucleotide sequence ID" value="XM_024472137.1"/>
</dbReference>
<evidence type="ECO:0000313" key="2">
    <source>
        <dbReference type="EMBL" id="OAF54919.1"/>
    </source>
</evidence>
<accession>A0A176ZY38</accession>
<organism evidence="2">
    <name type="scientific">Pseudogymnoascus destructans</name>
    <dbReference type="NCBI Taxonomy" id="655981"/>
    <lineage>
        <taxon>Eukaryota</taxon>
        <taxon>Fungi</taxon>
        <taxon>Dikarya</taxon>
        <taxon>Ascomycota</taxon>
        <taxon>Pezizomycotina</taxon>
        <taxon>Leotiomycetes</taxon>
        <taxon>Thelebolales</taxon>
        <taxon>Thelebolaceae</taxon>
        <taxon>Pseudogymnoascus</taxon>
    </lineage>
</organism>
<dbReference type="eggNOG" id="ENOG502SRZJ">
    <property type="taxonomic scope" value="Eukaryota"/>
</dbReference>
<dbReference type="GeneID" id="36291629"/>
<name>A0A176ZY38_9PEZI</name>
<protein>
    <submittedName>
        <fullName evidence="2">Uncharacterized protein</fullName>
    </submittedName>
</protein>
<feature type="region of interest" description="Disordered" evidence="1">
    <location>
        <begin position="92"/>
        <end position="112"/>
    </location>
</feature>
<feature type="region of interest" description="Disordered" evidence="1">
    <location>
        <begin position="1"/>
        <end position="29"/>
    </location>
</feature>
<dbReference type="EMBL" id="KV441413">
    <property type="protein sequence ID" value="OAF54919.1"/>
    <property type="molecule type" value="Genomic_DNA"/>
</dbReference>
<dbReference type="OrthoDB" id="5361958at2759"/>